<accession>A0A4C1V570</accession>
<dbReference type="Proteomes" id="UP000299102">
    <property type="component" value="Unassembled WGS sequence"/>
</dbReference>
<sequence>MCSPDISSGRSRYNIFGISNSADILFGGYFGALSNLSLGYLYACAGDFARIPNRFNNGYNKSLVFSATVVTVVRSSSKYWDGVEGSRFRPLHVIKRSWECVPRQWSGTMT</sequence>
<reference evidence="1 2" key="1">
    <citation type="journal article" date="2019" name="Commun. Biol.">
        <title>The bagworm genome reveals a unique fibroin gene that provides high tensile strength.</title>
        <authorList>
            <person name="Kono N."/>
            <person name="Nakamura H."/>
            <person name="Ohtoshi R."/>
            <person name="Tomita M."/>
            <person name="Numata K."/>
            <person name="Arakawa K."/>
        </authorList>
    </citation>
    <scope>NUCLEOTIDE SEQUENCE [LARGE SCALE GENOMIC DNA]</scope>
</reference>
<gene>
    <name evidence="1" type="ORF">EVAR_24897_1</name>
</gene>
<evidence type="ECO:0000313" key="2">
    <source>
        <dbReference type="Proteomes" id="UP000299102"/>
    </source>
</evidence>
<protein>
    <submittedName>
        <fullName evidence="1">Uncharacterized protein</fullName>
    </submittedName>
</protein>
<dbReference type="EMBL" id="BGZK01000282">
    <property type="protein sequence ID" value="GBP33983.1"/>
    <property type="molecule type" value="Genomic_DNA"/>
</dbReference>
<dbReference type="AlphaFoldDB" id="A0A4C1V570"/>
<comment type="caution">
    <text evidence="1">The sequence shown here is derived from an EMBL/GenBank/DDBJ whole genome shotgun (WGS) entry which is preliminary data.</text>
</comment>
<organism evidence="1 2">
    <name type="scientific">Eumeta variegata</name>
    <name type="common">Bagworm moth</name>
    <name type="synonym">Eumeta japonica</name>
    <dbReference type="NCBI Taxonomy" id="151549"/>
    <lineage>
        <taxon>Eukaryota</taxon>
        <taxon>Metazoa</taxon>
        <taxon>Ecdysozoa</taxon>
        <taxon>Arthropoda</taxon>
        <taxon>Hexapoda</taxon>
        <taxon>Insecta</taxon>
        <taxon>Pterygota</taxon>
        <taxon>Neoptera</taxon>
        <taxon>Endopterygota</taxon>
        <taxon>Lepidoptera</taxon>
        <taxon>Glossata</taxon>
        <taxon>Ditrysia</taxon>
        <taxon>Tineoidea</taxon>
        <taxon>Psychidae</taxon>
        <taxon>Oiketicinae</taxon>
        <taxon>Eumeta</taxon>
    </lineage>
</organism>
<evidence type="ECO:0000313" key="1">
    <source>
        <dbReference type="EMBL" id="GBP33983.1"/>
    </source>
</evidence>
<proteinExistence type="predicted"/>
<name>A0A4C1V570_EUMVA</name>
<keyword evidence="2" id="KW-1185">Reference proteome</keyword>